<dbReference type="GO" id="GO:0005351">
    <property type="term" value="F:carbohydrate:proton symporter activity"/>
    <property type="evidence" value="ECO:0007669"/>
    <property type="project" value="TreeGrafter"/>
</dbReference>
<comment type="subcellular location">
    <subcellularLocation>
        <location evidence="1">Membrane</location>
        <topology evidence="1">Multi-pass membrane protein</topology>
    </subcellularLocation>
</comment>
<dbReference type="PROSITE" id="PS00217">
    <property type="entry name" value="SUGAR_TRANSPORT_2"/>
    <property type="match status" value="1"/>
</dbReference>
<dbReference type="InterPro" id="IPR020846">
    <property type="entry name" value="MFS_dom"/>
</dbReference>
<dbReference type="InterPro" id="IPR003663">
    <property type="entry name" value="Sugar/inositol_transpt"/>
</dbReference>
<dbReference type="PROSITE" id="PS00216">
    <property type="entry name" value="SUGAR_TRANSPORT_1"/>
    <property type="match status" value="1"/>
</dbReference>
<evidence type="ECO:0000256" key="5">
    <source>
        <dbReference type="ARBA" id="ARBA00022989"/>
    </source>
</evidence>
<dbReference type="FunCoup" id="A0A1D2V8X2">
    <property type="interactions" value="229"/>
</dbReference>
<evidence type="ECO:0000313" key="10">
    <source>
        <dbReference type="EMBL" id="ODV58090.1"/>
    </source>
</evidence>
<dbReference type="InParanoid" id="A0A1D2V8X2"/>
<evidence type="ECO:0000256" key="2">
    <source>
        <dbReference type="ARBA" id="ARBA00010992"/>
    </source>
</evidence>
<feature type="transmembrane region" description="Helical" evidence="8">
    <location>
        <begin position="413"/>
        <end position="436"/>
    </location>
</feature>
<feature type="transmembrane region" description="Helical" evidence="8">
    <location>
        <begin position="71"/>
        <end position="92"/>
    </location>
</feature>
<keyword evidence="11" id="KW-1185">Reference proteome</keyword>
<dbReference type="PANTHER" id="PTHR48022:SF16">
    <property type="entry name" value="HIGH GLUCOSE SENSOR RGT2-RELATED"/>
    <property type="match status" value="1"/>
</dbReference>
<sequence>MNKSIYPFVKTLIISAKKQCSLIATSVGIIAALGGFLYGYETGLSNSVLAMTYVKENFAKNHESFSARESALTTATLSLGTLFGALSSSVLADSIGRRSTIILATLLIFNIGTVIQLVATNVPILCVGRTVTGFGLGIISAVVPLYQSEVSSKYVRGSIVSLYQWAITWGFLASSGVAQGTHSRNDSGSYRIPIGLQSLWAILLSIGMYYLPESPRYYVKKGKIVEAAMSLSTLRKLSAEDYEIIEELVEIKANHDYEDSIQINSFLQIFKSGRGHSKQFLRIMTGICLQALQQATGINFVFYYGVNFFINSGVQNSYIISFVTYAVNVVATVPGIFMVETIGRRKCLIYGALLMSIFNLIIAIVGVTTNSVIANKIMIAFVCCFIATFASTWGPVVWVYVSEIYSLNVRAKGVSIAAGTNWLFNFAFAFVTPYLLDQGNHTAALGTSIFFIWGGLTLAGAVFSYFAIYETKGLKLEEIDEIKKIRI</sequence>
<evidence type="ECO:0000256" key="1">
    <source>
        <dbReference type="ARBA" id="ARBA00004141"/>
    </source>
</evidence>
<evidence type="ECO:0000256" key="3">
    <source>
        <dbReference type="ARBA" id="ARBA00022448"/>
    </source>
</evidence>
<protein>
    <submittedName>
        <fullName evidence="10">General substrate transporter</fullName>
    </submittedName>
</protein>
<gene>
    <name evidence="10" type="ORF">ASCRUDRAFT_72947</name>
</gene>
<dbReference type="AlphaFoldDB" id="A0A1D2V8X2"/>
<feature type="transmembrane region" description="Helical" evidence="8">
    <location>
        <begin position="347"/>
        <end position="365"/>
    </location>
</feature>
<feature type="transmembrane region" description="Helical" evidence="8">
    <location>
        <begin position="377"/>
        <end position="401"/>
    </location>
</feature>
<dbReference type="SUPFAM" id="SSF103473">
    <property type="entry name" value="MFS general substrate transporter"/>
    <property type="match status" value="1"/>
</dbReference>
<dbReference type="InterPro" id="IPR005828">
    <property type="entry name" value="MFS_sugar_transport-like"/>
</dbReference>
<feature type="transmembrane region" description="Helical" evidence="8">
    <location>
        <begin position="448"/>
        <end position="468"/>
    </location>
</feature>
<keyword evidence="6 8" id="KW-0472">Membrane</keyword>
<feature type="transmembrane region" description="Helical" evidence="8">
    <location>
        <begin position="318"/>
        <end position="340"/>
    </location>
</feature>
<dbReference type="PANTHER" id="PTHR48022">
    <property type="entry name" value="PLASTIDIC GLUCOSE TRANSPORTER 4"/>
    <property type="match status" value="1"/>
</dbReference>
<name>A0A1D2V8X2_9ASCO</name>
<keyword evidence="4 8" id="KW-0812">Transmembrane</keyword>
<accession>A0A1D2V8X2</accession>
<evidence type="ECO:0000259" key="9">
    <source>
        <dbReference type="PROSITE" id="PS50850"/>
    </source>
</evidence>
<dbReference type="OrthoDB" id="6612291at2759"/>
<dbReference type="PROSITE" id="PS50850">
    <property type="entry name" value="MFS"/>
    <property type="match status" value="1"/>
</dbReference>
<evidence type="ECO:0000256" key="6">
    <source>
        <dbReference type="ARBA" id="ARBA00023136"/>
    </source>
</evidence>
<dbReference type="InterPro" id="IPR036259">
    <property type="entry name" value="MFS_trans_sf"/>
</dbReference>
<organism evidence="10 11">
    <name type="scientific">Ascoidea rubescens DSM 1968</name>
    <dbReference type="NCBI Taxonomy" id="1344418"/>
    <lineage>
        <taxon>Eukaryota</taxon>
        <taxon>Fungi</taxon>
        <taxon>Dikarya</taxon>
        <taxon>Ascomycota</taxon>
        <taxon>Saccharomycotina</taxon>
        <taxon>Saccharomycetes</taxon>
        <taxon>Ascoideaceae</taxon>
        <taxon>Ascoidea</taxon>
    </lineage>
</organism>
<dbReference type="RefSeq" id="XP_020044397.1">
    <property type="nucleotide sequence ID" value="XM_020192134.1"/>
</dbReference>
<dbReference type="GeneID" id="30965770"/>
<evidence type="ECO:0000256" key="4">
    <source>
        <dbReference type="ARBA" id="ARBA00022692"/>
    </source>
</evidence>
<feature type="transmembrane region" description="Helical" evidence="8">
    <location>
        <begin position="280"/>
        <end position="306"/>
    </location>
</feature>
<keyword evidence="5 8" id="KW-1133">Transmembrane helix</keyword>
<feature type="transmembrane region" description="Helical" evidence="8">
    <location>
        <begin position="20"/>
        <end position="40"/>
    </location>
</feature>
<feature type="transmembrane region" description="Helical" evidence="8">
    <location>
        <begin position="99"/>
        <end position="119"/>
    </location>
</feature>
<reference evidence="11" key="1">
    <citation type="submission" date="2016-05" db="EMBL/GenBank/DDBJ databases">
        <title>Comparative genomics of biotechnologically important yeasts.</title>
        <authorList>
            <consortium name="DOE Joint Genome Institute"/>
            <person name="Riley R."/>
            <person name="Haridas S."/>
            <person name="Wolfe K.H."/>
            <person name="Lopes M.R."/>
            <person name="Hittinger C.T."/>
            <person name="Goker M."/>
            <person name="Salamov A."/>
            <person name="Wisecaver J."/>
            <person name="Long T.M."/>
            <person name="Aerts A.L."/>
            <person name="Barry K."/>
            <person name="Choi C."/>
            <person name="Clum A."/>
            <person name="Coughlan A.Y."/>
            <person name="Deshpande S."/>
            <person name="Douglass A.P."/>
            <person name="Hanson S.J."/>
            <person name="Klenk H.-P."/>
            <person name="Labutti K."/>
            <person name="Lapidus A."/>
            <person name="Lindquist E."/>
            <person name="Lipzen A."/>
            <person name="Meier-Kolthoff J.P."/>
            <person name="Ohm R.A."/>
            <person name="Otillar R.P."/>
            <person name="Pangilinan J."/>
            <person name="Peng Y."/>
            <person name="Rokas A."/>
            <person name="Rosa C.A."/>
            <person name="Scheuner C."/>
            <person name="Sibirny A.A."/>
            <person name="Slot J.C."/>
            <person name="Stielow J.B."/>
            <person name="Sun H."/>
            <person name="Kurtzman C.P."/>
            <person name="Blackwell M."/>
            <person name="Grigoriev I.V."/>
            <person name="Jeffries T.W."/>
        </authorList>
    </citation>
    <scope>NUCLEOTIDE SEQUENCE [LARGE SCALE GENOMIC DNA]</scope>
    <source>
        <strain evidence="11">DSM 1968</strain>
    </source>
</reference>
<comment type="similarity">
    <text evidence="2 7">Belongs to the major facilitator superfamily. Sugar transporter (TC 2.A.1.1) family.</text>
</comment>
<dbReference type="Gene3D" id="1.20.1250.20">
    <property type="entry name" value="MFS general substrate transporter like domains"/>
    <property type="match status" value="1"/>
</dbReference>
<dbReference type="Proteomes" id="UP000095038">
    <property type="component" value="Unassembled WGS sequence"/>
</dbReference>
<evidence type="ECO:0000256" key="8">
    <source>
        <dbReference type="SAM" id="Phobius"/>
    </source>
</evidence>
<dbReference type="Pfam" id="PF00083">
    <property type="entry name" value="Sugar_tr"/>
    <property type="match status" value="1"/>
</dbReference>
<evidence type="ECO:0000313" key="11">
    <source>
        <dbReference type="Proteomes" id="UP000095038"/>
    </source>
</evidence>
<dbReference type="InterPro" id="IPR050360">
    <property type="entry name" value="MFS_Sugar_Transporters"/>
</dbReference>
<proteinExistence type="inferred from homology"/>
<evidence type="ECO:0000256" key="7">
    <source>
        <dbReference type="RuleBase" id="RU003346"/>
    </source>
</evidence>
<dbReference type="PRINTS" id="PR00171">
    <property type="entry name" value="SUGRTRNSPORT"/>
</dbReference>
<dbReference type="InterPro" id="IPR005829">
    <property type="entry name" value="Sugar_transporter_CS"/>
</dbReference>
<keyword evidence="3 7" id="KW-0813">Transport</keyword>
<dbReference type="NCBIfam" id="TIGR00879">
    <property type="entry name" value="SP"/>
    <property type="match status" value="1"/>
</dbReference>
<feature type="transmembrane region" description="Helical" evidence="8">
    <location>
        <begin position="190"/>
        <end position="211"/>
    </location>
</feature>
<dbReference type="EMBL" id="KV454495">
    <property type="protein sequence ID" value="ODV58090.1"/>
    <property type="molecule type" value="Genomic_DNA"/>
</dbReference>
<feature type="domain" description="Major facilitator superfamily (MFS) profile" evidence="9">
    <location>
        <begin position="27"/>
        <end position="472"/>
    </location>
</feature>
<dbReference type="STRING" id="1344418.A0A1D2V8X2"/>
<feature type="transmembrane region" description="Helical" evidence="8">
    <location>
        <begin position="131"/>
        <end position="147"/>
    </location>
</feature>
<dbReference type="GO" id="GO:0016020">
    <property type="term" value="C:membrane"/>
    <property type="evidence" value="ECO:0007669"/>
    <property type="project" value="UniProtKB-SubCell"/>
</dbReference>
<feature type="transmembrane region" description="Helical" evidence="8">
    <location>
        <begin position="159"/>
        <end position="178"/>
    </location>
</feature>